<gene>
    <name evidence="3" type="ORF">POL25_32565</name>
</gene>
<keyword evidence="4" id="KW-1185">Reference proteome</keyword>
<dbReference type="Proteomes" id="UP001221686">
    <property type="component" value="Unassembled WGS sequence"/>
</dbReference>
<evidence type="ECO:0000259" key="2">
    <source>
        <dbReference type="SMART" id="SM00382"/>
    </source>
</evidence>
<evidence type="ECO:0000313" key="3">
    <source>
        <dbReference type="EMBL" id="MDC0721687.1"/>
    </source>
</evidence>
<dbReference type="EMBL" id="JAQNDL010000003">
    <property type="protein sequence ID" value="MDC0721687.1"/>
    <property type="molecule type" value="Genomic_DNA"/>
</dbReference>
<feature type="domain" description="AAA+ ATPase" evidence="2">
    <location>
        <begin position="432"/>
        <end position="591"/>
    </location>
</feature>
<comment type="caution">
    <text evidence="3">The sequence shown here is derived from an EMBL/GenBank/DDBJ whole genome shotgun (WGS) entry which is preliminary data.</text>
</comment>
<accession>A0ABT5E753</accession>
<dbReference type="PANTHER" id="PTHR37291">
    <property type="entry name" value="5-METHYLCYTOSINE-SPECIFIC RESTRICTION ENZYME B"/>
    <property type="match status" value="1"/>
</dbReference>
<dbReference type="InterPro" id="IPR003593">
    <property type="entry name" value="AAA+_ATPase"/>
</dbReference>
<dbReference type="InterPro" id="IPR011704">
    <property type="entry name" value="ATPase_dyneun-rel_AAA"/>
</dbReference>
<dbReference type="Gene3D" id="3.40.50.300">
    <property type="entry name" value="P-loop containing nucleotide triphosphate hydrolases"/>
    <property type="match status" value="1"/>
</dbReference>
<protein>
    <submittedName>
        <fullName evidence="3">AAA family ATPase</fullName>
    </submittedName>
</protein>
<organism evidence="3 4">
    <name type="scientific">Nannocystis bainbridge</name>
    <dbReference type="NCBI Taxonomy" id="2995303"/>
    <lineage>
        <taxon>Bacteria</taxon>
        <taxon>Pseudomonadati</taxon>
        <taxon>Myxococcota</taxon>
        <taxon>Polyangia</taxon>
        <taxon>Nannocystales</taxon>
        <taxon>Nannocystaceae</taxon>
        <taxon>Nannocystis</taxon>
    </lineage>
</organism>
<evidence type="ECO:0000256" key="1">
    <source>
        <dbReference type="SAM" id="MobiDB-lite"/>
    </source>
</evidence>
<dbReference type="InterPro" id="IPR052934">
    <property type="entry name" value="Methyl-DNA_Rec/Restrict_Enz"/>
</dbReference>
<dbReference type="Pfam" id="PF07728">
    <property type="entry name" value="AAA_5"/>
    <property type="match status" value="1"/>
</dbReference>
<dbReference type="PANTHER" id="PTHR37291:SF1">
    <property type="entry name" value="TYPE IV METHYL-DIRECTED RESTRICTION ENZYME ECOKMCRB SUBUNIT"/>
    <property type="match status" value="1"/>
</dbReference>
<dbReference type="CDD" id="cd00009">
    <property type="entry name" value="AAA"/>
    <property type="match status" value="1"/>
</dbReference>
<dbReference type="SMART" id="SM00382">
    <property type="entry name" value="AAA"/>
    <property type="match status" value="1"/>
</dbReference>
<sequence length="688" mass="77129">METELEARIAGAVAEHERASASPKDRDDPSAATEIVARLLPHPESRIEVLRVFAELIEPAHGHGDRKWAVTLFTERVTLNVGLVYVGVILHEMLFLLVDPARLDDETRTALGPRLKGTWTFKSTGPAAVLYLPAEDVAALWPRVRAASQAFIAAAASRDTSFYRSHSPGFLGALETELGRSLPRPATRRREEPDITAVIARARRDLPPARIKVRQRALAEARQLIAANRRSLSAEDLIQLMRLFNTDLENGRERMTRFGQAMGGHSRNRIVDQAEAANHWIDTLWACESDADAAATIDRLRRDSPLSNAGMSFPTMVLHCKAPERWFPAQSGMLARGYVRLTGVAPTDGPSYIRACERLRALVVEHELPVVGLDIVAYFADHPEYVDSPDPTPDDAESPTPPGSEAYDRAQFLAETLFEDADLTDLERLLHDRSQLMLCGPPGTGKTWIAERLARLRSGGDRSRIEVVQFHPSYGYEDFIEGIRPTPVGGQMTYPVVPGVFLNFCERAASDLGREHVLVIDEINRGNLPRIFGELLFALERRGEPVTLSQSRRVLRVPHNLVLLGTMNTADQSIAPLDMALRRRFHFFKLEPEPERLERWLDRHAPRMKSVAAVMRALNLELRRHGVSRERLIGHSHFMRPGLDEDALALIWRASVVPLVEELLHGREELHRAFDYEAFVEPRLVSGL</sequence>
<dbReference type="SUPFAM" id="SSF52540">
    <property type="entry name" value="P-loop containing nucleoside triphosphate hydrolases"/>
    <property type="match status" value="1"/>
</dbReference>
<feature type="region of interest" description="Disordered" evidence="1">
    <location>
        <begin position="384"/>
        <end position="406"/>
    </location>
</feature>
<evidence type="ECO:0000313" key="4">
    <source>
        <dbReference type="Proteomes" id="UP001221686"/>
    </source>
</evidence>
<dbReference type="RefSeq" id="WP_272090191.1">
    <property type="nucleotide sequence ID" value="NZ_JAQNDL010000003.1"/>
</dbReference>
<dbReference type="InterPro" id="IPR027417">
    <property type="entry name" value="P-loop_NTPase"/>
</dbReference>
<proteinExistence type="predicted"/>
<reference evidence="3 4" key="1">
    <citation type="submission" date="2022-11" db="EMBL/GenBank/DDBJ databases">
        <title>Minimal conservation of predation-associated metabolite biosynthetic gene clusters underscores biosynthetic potential of Myxococcota including descriptions for ten novel species: Archangium lansinium sp. nov., Myxococcus landrumus sp. nov., Nannocystis bai.</title>
        <authorList>
            <person name="Ahearne A."/>
            <person name="Stevens C."/>
            <person name="Dowd S."/>
        </authorList>
    </citation>
    <scope>NUCLEOTIDE SEQUENCE [LARGE SCALE GENOMIC DNA]</scope>
    <source>
        <strain evidence="3 4">BB15-2</strain>
    </source>
</reference>
<name>A0ABT5E753_9BACT</name>